<dbReference type="RefSeq" id="WP_167984062.1">
    <property type="nucleotide sequence ID" value="NZ_JAATEJ010000013.1"/>
</dbReference>
<keyword evidence="3" id="KW-0547">Nucleotide-binding</keyword>
<evidence type="ECO:0000313" key="6">
    <source>
        <dbReference type="EMBL" id="NJP45198.1"/>
    </source>
</evidence>
<keyword evidence="7" id="KW-1185">Reference proteome</keyword>
<dbReference type="PROSITE" id="PS50893">
    <property type="entry name" value="ABC_TRANSPORTER_2"/>
    <property type="match status" value="2"/>
</dbReference>
<dbReference type="SUPFAM" id="SSF52540">
    <property type="entry name" value="P-loop containing nucleoside triphosphate hydrolases"/>
    <property type="match status" value="2"/>
</dbReference>
<accession>A0ABX0ZMS9</accession>
<sequence>MSDTSLLGKDTSLPGEGGALLDVEGLDVRFGSGPGAVHAVRDASLALHAGRCLAVVGESGSGKSTLAHALLGLAGPTAHVTARRLRIDGRDALGFGPREWRAVRGRRVGLVSQDALVALDPLRPVGREIAESLLTHRLTTRKDAPQRVVELLERVGMPDPAARARAYVHQLSGGLRQRALIASALAAGPAALIADEPTTALDASVQARVLELLAGLKEDGTGLLLISHDLSVVAALADDIAVMHGGDVVEQGPAAEVLQAPRHAYTRRLLASVPGRGRPRTAPVALGKEPGDGPGMVSGKAPGEAPLLDVTGVVKRFKGAGGVHRTAVEDVSLTLYPGQTLGVVGESGSGKSTLARMVLGLLEPDAGTVRLAGEAWSGLPERARRPRRGLLQLVPQDPLSAFDPRWPVRRIIAEALAVAGTPRERRRAETLGLLRQVGLGEEHLERRPLALSGGQRQRVAIARALAPRPRLLVCDEPVSALDVSVQAQVLDLLRTLQQELGLATVFISHDLAVVREISERVLVMKDGRVVETGPVAEVFAGPRHAYTRALLDAVPRPRLWEPVGEPS</sequence>
<evidence type="ECO:0000256" key="1">
    <source>
        <dbReference type="ARBA" id="ARBA00005417"/>
    </source>
</evidence>
<dbReference type="InterPro" id="IPR013563">
    <property type="entry name" value="Oligopep_ABC_C"/>
</dbReference>
<reference evidence="6 7" key="1">
    <citation type="submission" date="2020-03" db="EMBL/GenBank/DDBJ databases">
        <title>WGS of actinomycetes isolated from Thailand.</title>
        <authorList>
            <person name="Thawai C."/>
        </authorList>
    </citation>
    <scope>NUCLEOTIDE SEQUENCE [LARGE SCALE GENOMIC DNA]</scope>
    <source>
        <strain evidence="6 7">PRB2-1</strain>
    </source>
</reference>
<gene>
    <name evidence="6" type="ORF">HCN08_17595</name>
</gene>
<dbReference type="NCBIfam" id="NF007739">
    <property type="entry name" value="PRK10419.1"/>
    <property type="match status" value="2"/>
</dbReference>
<comment type="caution">
    <text evidence="6">The sequence shown here is derived from an EMBL/GenBank/DDBJ whole genome shotgun (WGS) entry which is preliminary data.</text>
</comment>
<evidence type="ECO:0000259" key="5">
    <source>
        <dbReference type="PROSITE" id="PS50893"/>
    </source>
</evidence>
<organism evidence="6 7">
    <name type="scientific">Actinacidiphila epipremni</name>
    <dbReference type="NCBI Taxonomy" id="2053013"/>
    <lineage>
        <taxon>Bacteria</taxon>
        <taxon>Bacillati</taxon>
        <taxon>Actinomycetota</taxon>
        <taxon>Actinomycetes</taxon>
        <taxon>Kitasatosporales</taxon>
        <taxon>Streptomycetaceae</taxon>
        <taxon>Actinacidiphila</taxon>
    </lineage>
</organism>
<evidence type="ECO:0000313" key="7">
    <source>
        <dbReference type="Proteomes" id="UP000734511"/>
    </source>
</evidence>
<keyword evidence="2" id="KW-0813">Transport</keyword>
<dbReference type="SMART" id="SM00382">
    <property type="entry name" value="AAA"/>
    <property type="match status" value="2"/>
</dbReference>
<evidence type="ECO:0000256" key="3">
    <source>
        <dbReference type="ARBA" id="ARBA00022741"/>
    </source>
</evidence>
<comment type="similarity">
    <text evidence="1">Belongs to the ABC transporter superfamily.</text>
</comment>
<dbReference type="CDD" id="cd03257">
    <property type="entry name" value="ABC_NikE_OppD_transporters"/>
    <property type="match status" value="2"/>
</dbReference>
<dbReference type="Pfam" id="PF00005">
    <property type="entry name" value="ABC_tran"/>
    <property type="match status" value="2"/>
</dbReference>
<evidence type="ECO:0000256" key="2">
    <source>
        <dbReference type="ARBA" id="ARBA00022448"/>
    </source>
</evidence>
<dbReference type="PANTHER" id="PTHR43776">
    <property type="entry name" value="TRANSPORT ATP-BINDING PROTEIN"/>
    <property type="match status" value="1"/>
</dbReference>
<dbReference type="Pfam" id="PF08352">
    <property type="entry name" value="oligo_HPY"/>
    <property type="match status" value="2"/>
</dbReference>
<feature type="domain" description="ABC transporter" evidence="5">
    <location>
        <begin position="23"/>
        <end position="270"/>
    </location>
</feature>
<dbReference type="GO" id="GO:0005524">
    <property type="term" value="F:ATP binding"/>
    <property type="evidence" value="ECO:0007669"/>
    <property type="project" value="UniProtKB-KW"/>
</dbReference>
<keyword evidence="4 6" id="KW-0067">ATP-binding</keyword>
<dbReference type="EMBL" id="JAATEJ010000013">
    <property type="protein sequence ID" value="NJP45198.1"/>
    <property type="molecule type" value="Genomic_DNA"/>
</dbReference>
<feature type="domain" description="ABC transporter" evidence="5">
    <location>
        <begin position="308"/>
        <end position="551"/>
    </location>
</feature>
<dbReference type="Proteomes" id="UP000734511">
    <property type="component" value="Unassembled WGS sequence"/>
</dbReference>
<proteinExistence type="inferred from homology"/>
<protein>
    <submittedName>
        <fullName evidence="6">ABC transporter ATP-binding protein</fullName>
    </submittedName>
</protein>
<name>A0ABX0ZMS9_9ACTN</name>
<evidence type="ECO:0000256" key="4">
    <source>
        <dbReference type="ARBA" id="ARBA00022840"/>
    </source>
</evidence>
<dbReference type="PANTHER" id="PTHR43776:SF7">
    <property type="entry name" value="D,D-DIPEPTIDE TRANSPORT ATP-BINDING PROTEIN DDPF-RELATED"/>
    <property type="match status" value="1"/>
</dbReference>
<dbReference type="InterPro" id="IPR050319">
    <property type="entry name" value="ABC_transp_ATP-bind"/>
</dbReference>
<dbReference type="InterPro" id="IPR017871">
    <property type="entry name" value="ABC_transporter-like_CS"/>
</dbReference>
<dbReference type="Gene3D" id="3.40.50.300">
    <property type="entry name" value="P-loop containing nucleotide triphosphate hydrolases"/>
    <property type="match status" value="2"/>
</dbReference>
<dbReference type="PROSITE" id="PS00211">
    <property type="entry name" value="ABC_TRANSPORTER_1"/>
    <property type="match status" value="1"/>
</dbReference>
<dbReference type="InterPro" id="IPR003439">
    <property type="entry name" value="ABC_transporter-like_ATP-bd"/>
</dbReference>
<dbReference type="NCBIfam" id="NF008453">
    <property type="entry name" value="PRK11308.1"/>
    <property type="match status" value="2"/>
</dbReference>
<dbReference type="InterPro" id="IPR027417">
    <property type="entry name" value="P-loop_NTPase"/>
</dbReference>
<dbReference type="InterPro" id="IPR003593">
    <property type="entry name" value="AAA+_ATPase"/>
</dbReference>